<sequence>MKEALFYEKLSNNNVRCELCPRNCQIPPEGVGYCGVRINKGGTLYTLIYGVVSSIANDPIEKKPLFHFHPGTRVLSLGTYGCNMRCGHCQNWQIAHVFYANQKIDAQIISPEQLIALAKKENTAGIAWTYNEPVIWFEYALDGAKLAKQAGLYTVWVTNGYINIPPLDMISPYLDAFRVDIKGFTKESYLKLAKVPDFEPILKAAVHAKKNLKMHVECITNVVPTINDDEPQLRAIAKWIKNDLGADTPWHVTRFFPHLDFSYLDPTPIETLLKARNIGIEEGLQYVYLGNV</sequence>
<feature type="binding site" evidence="6">
    <location>
        <position position="89"/>
    </location>
    <ligand>
        <name>[4Fe-4S] cluster</name>
        <dbReference type="ChEBI" id="CHEBI:49883"/>
        <note>4Fe-4S-S-AdoMet</note>
    </ligand>
</feature>
<evidence type="ECO:0000313" key="8">
    <source>
        <dbReference type="EMBL" id="KAF0133909.1"/>
    </source>
</evidence>
<feature type="domain" description="Radical SAM core" evidence="7">
    <location>
        <begin position="67"/>
        <end position="289"/>
    </location>
</feature>
<dbReference type="EMBL" id="WPAF01000016">
    <property type="protein sequence ID" value="KAF0133909.1"/>
    <property type="molecule type" value="Genomic_DNA"/>
</dbReference>
<dbReference type="InterPro" id="IPR013785">
    <property type="entry name" value="Aldolase_TIM"/>
</dbReference>
<gene>
    <name evidence="8" type="ORF">FD145_1021</name>
</gene>
<dbReference type="GO" id="GO:0051539">
    <property type="term" value="F:4 iron, 4 sulfur cluster binding"/>
    <property type="evidence" value="ECO:0007669"/>
    <property type="project" value="UniProtKB-KW"/>
</dbReference>
<dbReference type="InterPro" id="IPR007197">
    <property type="entry name" value="rSAM"/>
</dbReference>
<proteinExistence type="predicted"/>
<keyword evidence="2 6" id="KW-0949">S-adenosyl-L-methionine</keyword>
<feature type="binding site" evidence="6">
    <location>
        <position position="82"/>
    </location>
    <ligand>
        <name>[4Fe-4S] cluster</name>
        <dbReference type="ChEBI" id="CHEBI:49883"/>
        <note>4Fe-4S-S-AdoMet</note>
    </ligand>
</feature>
<dbReference type="GO" id="GO:0016829">
    <property type="term" value="F:lyase activity"/>
    <property type="evidence" value="ECO:0007669"/>
    <property type="project" value="UniProtKB-KW"/>
</dbReference>
<evidence type="ECO:0000256" key="3">
    <source>
        <dbReference type="ARBA" id="ARBA00022723"/>
    </source>
</evidence>
<dbReference type="Proteomes" id="UP000488506">
    <property type="component" value="Unassembled WGS sequence"/>
</dbReference>
<evidence type="ECO:0000256" key="5">
    <source>
        <dbReference type="ARBA" id="ARBA00023014"/>
    </source>
</evidence>
<dbReference type="Gene3D" id="3.20.20.70">
    <property type="entry name" value="Aldolase class I"/>
    <property type="match status" value="1"/>
</dbReference>
<keyword evidence="8" id="KW-0670">Pyruvate</keyword>
<dbReference type="CDD" id="cd01335">
    <property type="entry name" value="Radical_SAM"/>
    <property type="match status" value="1"/>
</dbReference>
<dbReference type="SUPFAM" id="SSF102114">
    <property type="entry name" value="Radical SAM enzymes"/>
    <property type="match status" value="1"/>
</dbReference>
<dbReference type="AlphaFoldDB" id="A0A833P320"/>
<comment type="cofactor">
    <cofactor evidence="6">
        <name>[4Fe-4S] cluster</name>
        <dbReference type="ChEBI" id="CHEBI:49883"/>
    </cofactor>
    <text evidence="6">Binds 1 [4Fe-4S] cluster. The cluster is coordinated with 3 cysteines and an exchangeable S-adenosyl-L-methionine.</text>
</comment>
<dbReference type="PANTHER" id="PTHR30352">
    <property type="entry name" value="PYRUVATE FORMATE-LYASE-ACTIVATING ENZYME"/>
    <property type="match status" value="1"/>
</dbReference>
<evidence type="ECO:0000313" key="9">
    <source>
        <dbReference type="Proteomes" id="UP000488506"/>
    </source>
</evidence>
<dbReference type="InterPro" id="IPR034457">
    <property type="entry name" value="Organic_radical-activating"/>
</dbReference>
<reference evidence="8 9" key="1">
    <citation type="submission" date="2019-12" db="EMBL/GenBank/DDBJ databases">
        <authorList>
            <person name="Wolfe R."/>
            <person name="Danczak R."/>
            <person name="Wilkins M."/>
        </authorList>
    </citation>
    <scope>NUCLEOTIDE SEQUENCE [LARGE SCALE GENOMIC DNA]</scope>
    <source>
        <strain evidence="8">X2_MaxBin.013</strain>
    </source>
</reference>
<name>A0A833P320_UNCSA</name>
<dbReference type="InterPro" id="IPR027596">
    <property type="entry name" value="AmmeMemoSam_rS"/>
</dbReference>
<dbReference type="SFLD" id="SFLDG01101">
    <property type="entry name" value="Uncharacterised_Radical_SAM_Su"/>
    <property type="match status" value="1"/>
</dbReference>
<evidence type="ECO:0000259" key="7">
    <source>
        <dbReference type="PROSITE" id="PS51918"/>
    </source>
</evidence>
<dbReference type="GO" id="GO:0046872">
    <property type="term" value="F:metal ion binding"/>
    <property type="evidence" value="ECO:0007669"/>
    <property type="project" value="UniProtKB-KW"/>
</dbReference>
<dbReference type="Pfam" id="PF04055">
    <property type="entry name" value="Radical_SAM"/>
    <property type="match status" value="1"/>
</dbReference>
<evidence type="ECO:0000256" key="4">
    <source>
        <dbReference type="ARBA" id="ARBA00023004"/>
    </source>
</evidence>
<keyword evidence="3 6" id="KW-0479">Metal-binding</keyword>
<comment type="caution">
    <text evidence="8">The sequence shown here is derived from an EMBL/GenBank/DDBJ whole genome shotgun (WGS) entry which is preliminary data.</text>
</comment>
<dbReference type="PANTHER" id="PTHR30352:SF5">
    <property type="entry name" value="PYRUVATE FORMATE-LYASE 1-ACTIVATING ENZYME"/>
    <property type="match status" value="1"/>
</dbReference>
<evidence type="ECO:0000256" key="2">
    <source>
        <dbReference type="ARBA" id="ARBA00022691"/>
    </source>
</evidence>
<feature type="binding site" evidence="6">
    <location>
        <position position="86"/>
    </location>
    <ligand>
        <name>[4Fe-4S] cluster</name>
        <dbReference type="ChEBI" id="CHEBI:49883"/>
        <note>4Fe-4S-S-AdoMet</note>
    </ligand>
</feature>
<dbReference type="SFLD" id="SFLDS00029">
    <property type="entry name" value="Radical_SAM"/>
    <property type="match status" value="1"/>
</dbReference>
<keyword evidence="8" id="KW-0456">Lyase</keyword>
<dbReference type="InterPro" id="IPR016431">
    <property type="entry name" value="Pyrv-formate_lyase-activ_prd"/>
</dbReference>
<keyword evidence="1" id="KW-0004">4Fe-4S</keyword>
<protein>
    <submittedName>
        <fullName evidence="8">Pyruvate formate lyase activating enzyme</fullName>
    </submittedName>
</protein>
<evidence type="ECO:0000256" key="6">
    <source>
        <dbReference type="PIRSR" id="PIRSR004869-50"/>
    </source>
</evidence>
<dbReference type="InterPro" id="IPR058240">
    <property type="entry name" value="rSAM_sf"/>
</dbReference>
<dbReference type="PIRSF" id="PIRSF004869">
    <property type="entry name" value="PflX_prd"/>
    <property type="match status" value="1"/>
</dbReference>
<evidence type="ECO:0000256" key="1">
    <source>
        <dbReference type="ARBA" id="ARBA00022485"/>
    </source>
</evidence>
<dbReference type="NCBIfam" id="TIGR04337">
    <property type="entry name" value="AmmeMemoSam_rS"/>
    <property type="match status" value="1"/>
</dbReference>
<keyword evidence="4 6" id="KW-0408">Iron</keyword>
<keyword evidence="5 6" id="KW-0411">Iron-sulfur</keyword>
<accession>A0A833P320</accession>
<organism evidence="8 9">
    <name type="scientific">Candidatus Saganbacteria bacterium</name>
    <dbReference type="NCBI Taxonomy" id="2575572"/>
    <lineage>
        <taxon>Bacteria</taxon>
        <taxon>Bacillati</taxon>
        <taxon>Saganbacteria</taxon>
    </lineage>
</organism>
<dbReference type="PROSITE" id="PS51918">
    <property type="entry name" value="RADICAL_SAM"/>
    <property type="match status" value="1"/>
</dbReference>